<evidence type="ECO:0000256" key="1">
    <source>
        <dbReference type="SAM" id="MobiDB-lite"/>
    </source>
</evidence>
<proteinExistence type="predicted"/>
<evidence type="ECO:0000313" key="3">
    <source>
        <dbReference type="Proteomes" id="UP000265520"/>
    </source>
</evidence>
<feature type="region of interest" description="Disordered" evidence="1">
    <location>
        <begin position="144"/>
        <end position="165"/>
    </location>
</feature>
<evidence type="ECO:0000313" key="2">
    <source>
        <dbReference type="EMBL" id="MCI08076.1"/>
    </source>
</evidence>
<feature type="compositionally biased region" description="Pro residues" evidence="1">
    <location>
        <begin position="155"/>
        <end position="165"/>
    </location>
</feature>
<comment type="caution">
    <text evidence="2">The sequence shown here is derived from an EMBL/GenBank/DDBJ whole genome shotgun (WGS) entry which is preliminary data.</text>
</comment>
<name>A0A392P9X7_9FABA</name>
<dbReference type="EMBL" id="LXQA010067684">
    <property type="protein sequence ID" value="MCI08076.1"/>
    <property type="molecule type" value="Genomic_DNA"/>
</dbReference>
<organism evidence="2 3">
    <name type="scientific">Trifolium medium</name>
    <dbReference type="NCBI Taxonomy" id="97028"/>
    <lineage>
        <taxon>Eukaryota</taxon>
        <taxon>Viridiplantae</taxon>
        <taxon>Streptophyta</taxon>
        <taxon>Embryophyta</taxon>
        <taxon>Tracheophyta</taxon>
        <taxon>Spermatophyta</taxon>
        <taxon>Magnoliopsida</taxon>
        <taxon>eudicotyledons</taxon>
        <taxon>Gunneridae</taxon>
        <taxon>Pentapetalae</taxon>
        <taxon>rosids</taxon>
        <taxon>fabids</taxon>
        <taxon>Fabales</taxon>
        <taxon>Fabaceae</taxon>
        <taxon>Papilionoideae</taxon>
        <taxon>50 kb inversion clade</taxon>
        <taxon>NPAAA clade</taxon>
        <taxon>Hologalegina</taxon>
        <taxon>IRL clade</taxon>
        <taxon>Trifolieae</taxon>
        <taxon>Trifolium</taxon>
    </lineage>
</organism>
<gene>
    <name evidence="2" type="ORF">A2U01_0029149</name>
</gene>
<dbReference type="AlphaFoldDB" id="A0A392P9X7"/>
<dbReference type="Proteomes" id="UP000265520">
    <property type="component" value="Unassembled WGS sequence"/>
</dbReference>
<accession>A0A392P9X7</accession>
<keyword evidence="3" id="KW-1185">Reference proteome</keyword>
<reference evidence="2 3" key="1">
    <citation type="journal article" date="2018" name="Front. Plant Sci.">
        <title>Red Clover (Trifolium pratense) and Zigzag Clover (T. medium) - A Picture of Genomic Similarities and Differences.</title>
        <authorList>
            <person name="Dluhosova J."/>
            <person name="Istvanek J."/>
            <person name="Nedelnik J."/>
            <person name="Repkova J."/>
        </authorList>
    </citation>
    <scope>NUCLEOTIDE SEQUENCE [LARGE SCALE GENOMIC DNA]</scope>
    <source>
        <strain evidence="3">cv. 10/8</strain>
        <tissue evidence="2">Leaf</tissue>
    </source>
</reference>
<protein>
    <submittedName>
        <fullName evidence="2">Swarming motility protein ybiA</fullName>
    </submittedName>
</protein>
<sequence length="203" mass="22883">MIVVGLAMRGCALKWWLWWSHRHPKSNWDTFTTALLWRFKHEWWHLLPALDENMEEVYEPLKSTEKSSITDDSVVNPIATIIGDQQYLNPPPFSMQEGNNLPSCKPPPCHTKITDFVTVITPMIESHSTGSGFADANKSVITPPHKPQDKVFVPPMKPSSKPPAINPCKDYATIRVPLPPPKPPDPKLQIKTTLPSFPSAFII</sequence>